<dbReference type="Proteomes" id="UP000284403">
    <property type="component" value="Unassembled WGS sequence"/>
</dbReference>
<feature type="coiled-coil region" evidence="1">
    <location>
        <begin position="282"/>
        <end position="309"/>
    </location>
</feature>
<accession>A0A3R7P4F0</accession>
<proteinExistence type="predicted"/>
<evidence type="ECO:0000313" key="3">
    <source>
        <dbReference type="EMBL" id="RNF17201.1"/>
    </source>
</evidence>
<sequence>MLGLSGVQQPPHPQQASRAKARRCLYCQQQGCQGLRSCWWPRLQSSASRFHREAAAGLPRHLWDGEVNSEQEPVSAIEENLRTQIRVLEREVELLRTGLQQLSSINRRGRTDVATMTSSELTLPQAPSSSLSCGHNVAGSGSDVPLPKRAVAPPWSGGGLQPPPLQEQLQLQHKAVHEAFHVNSSHSQGISEAAGAPVASVSAPPPLQGSAVANDVEELKPLVWELTAQNASLRRQLAEMKVVVEQRDALLRSILVEGPASYAAPASSPAQASAVSPRFRQVKELLSQLLQAQEELARLREEARQWKAIPERFEENPQGDKALVEGLRRQPRQFAPPSQEHSAAASTANTNAASTPSMQATHASDPVHPTIAAVGAEAKNTGPTVRVEDAFASAPKERTATEATPLTAELRELQERLAAAERKVLAWETWYRQHMQRPSCKDRESQTKAGDAAADAREGGTAPMNPKPPQQPFKVLLRALPVADPTRYVNLDSLPSWQQQTVSDALAIDTYALMAREAALRQVAEQERAELLAALSMESVTDMDQDE</sequence>
<dbReference type="RefSeq" id="XP_029228079.1">
    <property type="nucleotide sequence ID" value="XM_029371808.1"/>
</dbReference>
<protein>
    <submittedName>
        <fullName evidence="3">Uncharacterized protein</fullName>
    </submittedName>
</protein>
<dbReference type="GeneID" id="40318514"/>
<dbReference type="OrthoDB" id="248676at2759"/>
<feature type="region of interest" description="Disordered" evidence="2">
    <location>
        <begin position="437"/>
        <end position="471"/>
    </location>
</feature>
<evidence type="ECO:0000256" key="2">
    <source>
        <dbReference type="SAM" id="MobiDB-lite"/>
    </source>
</evidence>
<organism evidence="3 4">
    <name type="scientific">Trypanosoma conorhini</name>
    <dbReference type="NCBI Taxonomy" id="83891"/>
    <lineage>
        <taxon>Eukaryota</taxon>
        <taxon>Discoba</taxon>
        <taxon>Euglenozoa</taxon>
        <taxon>Kinetoplastea</taxon>
        <taxon>Metakinetoplastina</taxon>
        <taxon>Trypanosomatida</taxon>
        <taxon>Trypanosomatidae</taxon>
        <taxon>Trypanosoma</taxon>
    </lineage>
</organism>
<evidence type="ECO:0000256" key="1">
    <source>
        <dbReference type="SAM" id="Coils"/>
    </source>
</evidence>
<gene>
    <name evidence="3" type="ORF">Tco025E_04903</name>
</gene>
<dbReference type="EMBL" id="MKKU01000269">
    <property type="protein sequence ID" value="RNF17201.1"/>
    <property type="molecule type" value="Genomic_DNA"/>
</dbReference>
<evidence type="ECO:0000313" key="4">
    <source>
        <dbReference type="Proteomes" id="UP000284403"/>
    </source>
</evidence>
<keyword evidence="4" id="KW-1185">Reference proteome</keyword>
<feature type="region of interest" description="Disordered" evidence="2">
    <location>
        <begin position="333"/>
        <end position="364"/>
    </location>
</feature>
<dbReference type="AlphaFoldDB" id="A0A3R7P4F0"/>
<feature type="compositionally biased region" description="Low complexity" evidence="2">
    <location>
        <begin position="342"/>
        <end position="355"/>
    </location>
</feature>
<keyword evidence="1" id="KW-0175">Coiled coil</keyword>
<name>A0A3R7P4F0_9TRYP</name>
<comment type="caution">
    <text evidence="3">The sequence shown here is derived from an EMBL/GenBank/DDBJ whole genome shotgun (WGS) entry which is preliminary data.</text>
</comment>
<reference evidence="3 4" key="1">
    <citation type="journal article" date="2018" name="BMC Genomics">
        <title>Genomic comparison of Trypanosoma conorhini and Trypanosoma rangeli to Trypanosoma cruzi strains of high and low virulence.</title>
        <authorList>
            <person name="Bradwell K.R."/>
            <person name="Koparde V.N."/>
            <person name="Matveyev A.V."/>
            <person name="Serrano M.G."/>
            <person name="Alves J.M."/>
            <person name="Parikh H."/>
            <person name="Huang B."/>
            <person name="Lee V."/>
            <person name="Espinosa-Alvarez O."/>
            <person name="Ortiz P.A."/>
            <person name="Costa-Martins A.G."/>
            <person name="Teixeira M.M."/>
            <person name="Buck G.A."/>
        </authorList>
    </citation>
    <scope>NUCLEOTIDE SEQUENCE [LARGE SCALE GENOMIC DNA]</scope>
    <source>
        <strain evidence="3 4">025E</strain>
    </source>
</reference>